<sequence>MNEEERGRSKKRNCFMSGSRDHARSPYSGAPLPSSPVTAQSHSSVAGGYIPNTATTGEDQ</sequence>
<organism evidence="2 3">
    <name type="scientific">Liparis tanakae</name>
    <name type="common">Tanaka's snailfish</name>
    <dbReference type="NCBI Taxonomy" id="230148"/>
    <lineage>
        <taxon>Eukaryota</taxon>
        <taxon>Metazoa</taxon>
        <taxon>Chordata</taxon>
        <taxon>Craniata</taxon>
        <taxon>Vertebrata</taxon>
        <taxon>Euteleostomi</taxon>
        <taxon>Actinopterygii</taxon>
        <taxon>Neopterygii</taxon>
        <taxon>Teleostei</taxon>
        <taxon>Neoteleostei</taxon>
        <taxon>Acanthomorphata</taxon>
        <taxon>Eupercaria</taxon>
        <taxon>Perciformes</taxon>
        <taxon>Cottioidei</taxon>
        <taxon>Cottales</taxon>
        <taxon>Liparidae</taxon>
        <taxon>Liparis</taxon>
    </lineage>
</organism>
<gene>
    <name evidence="2" type="ORF">EYF80_010362</name>
</gene>
<evidence type="ECO:0000313" key="3">
    <source>
        <dbReference type="Proteomes" id="UP000314294"/>
    </source>
</evidence>
<evidence type="ECO:0000256" key="1">
    <source>
        <dbReference type="SAM" id="MobiDB-lite"/>
    </source>
</evidence>
<dbReference type="Proteomes" id="UP000314294">
    <property type="component" value="Unassembled WGS sequence"/>
</dbReference>
<comment type="caution">
    <text evidence="2">The sequence shown here is derived from an EMBL/GenBank/DDBJ whole genome shotgun (WGS) entry which is preliminary data.</text>
</comment>
<feature type="region of interest" description="Disordered" evidence="1">
    <location>
        <begin position="1"/>
        <end position="60"/>
    </location>
</feature>
<accession>A0A4Z2INV7</accession>
<proteinExistence type="predicted"/>
<feature type="compositionally biased region" description="Polar residues" evidence="1">
    <location>
        <begin position="35"/>
        <end position="44"/>
    </location>
</feature>
<dbReference type="EMBL" id="SRLO01000065">
    <property type="protein sequence ID" value="TNN79338.1"/>
    <property type="molecule type" value="Genomic_DNA"/>
</dbReference>
<dbReference type="AlphaFoldDB" id="A0A4Z2INV7"/>
<reference evidence="2 3" key="1">
    <citation type="submission" date="2019-03" db="EMBL/GenBank/DDBJ databases">
        <title>First draft genome of Liparis tanakae, snailfish: a comprehensive survey of snailfish specific genes.</title>
        <authorList>
            <person name="Kim W."/>
            <person name="Song I."/>
            <person name="Jeong J.-H."/>
            <person name="Kim D."/>
            <person name="Kim S."/>
            <person name="Ryu S."/>
            <person name="Song J.Y."/>
            <person name="Lee S.K."/>
        </authorList>
    </citation>
    <scope>NUCLEOTIDE SEQUENCE [LARGE SCALE GENOMIC DNA]</scope>
    <source>
        <tissue evidence="2">Muscle</tissue>
    </source>
</reference>
<protein>
    <submittedName>
        <fullName evidence="2">Uncharacterized protein</fullName>
    </submittedName>
</protein>
<evidence type="ECO:0000313" key="2">
    <source>
        <dbReference type="EMBL" id="TNN79338.1"/>
    </source>
</evidence>
<keyword evidence="3" id="KW-1185">Reference proteome</keyword>
<name>A0A4Z2INV7_9TELE</name>